<dbReference type="Proteomes" id="UP000504633">
    <property type="component" value="Unplaced"/>
</dbReference>
<sequence length="397" mass="45921">MLKNMCRVCGRYAAYKKSLRIFENKNMLWSIQVLTGLILENTNCLPDLICICCQTELREAIRFSERVIAAQQQLLSALTEEELQDVSEEYKLAVMEYASNNSQKLINKINSEPQSDHTAITEEESETDKELVIKLQPDEGEIVIEENSQHEDLLEYEINIDDELIRQAGEPQDVDTFETIDDLTNEQQNELVDEANESSITENYILPDKDSDEECAVLDRVLNDEIAAQSGGKKKRGRKRLGSLIFVCDECGNHISGRMAFELHCRRHRGDKQFECDICQDRFCTSSELKRHMRRHTGERPFACQYCGRCFTDYSTRLKHERTHTNERPYVCTSCGKAFTTAYILKNHMLIHSGERAFSCELCNKTFIRQTHLATHCRSRAHERNLEQQSQKIKIKS</sequence>
<dbReference type="KEGG" id="dhe:111603668"/>
<dbReference type="GO" id="GO:0005634">
    <property type="term" value="C:nucleus"/>
    <property type="evidence" value="ECO:0007669"/>
    <property type="project" value="UniProtKB-SubCell"/>
</dbReference>
<evidence type="ECO:0000256" key="3">
    <source>
        <dbReference type="ARBA" id="ARBA00022737"/>
    </source>
</evidence>
<keyword evidence="9" id="KW-0539">Nucleus</keyword>
<dbReference type="Gene3D" id="3.30.160.60">
    <property type="entry name" value="Classic Zinc Finger"/>
    <property type="match status" value="4"/>
</dbReference>
<evidence type="ECO:0000313" key="14">
    <source>
        <dbReference type="Proteomes" id="UP000504633"/>
    </source>
</evidence>
<keyword evidence="3" id="KW-0677">Repeat</keyword>
<dbReference type="RefSeq" id="XP_023177120.2">
    <property type="nucleotide sequence ID" value="XM_023321352.2"/>
</dbReference>
<reference evidence="15" key="1">
    <citation type="submission" date="2025-08" db="UniProtKB">
        <authorList>
            <consortium name="RefSeq"/>
        </authorList>
    </citation>
    <scope>IDENTIFICATION</scope>
    <source>
        <strain evidence="15">15085-1641.00</strain>
        <tissue evidence="15">Whole body</tissue>
    </source>
</reference>
<evidence type="ECO:0000256" key="4">
    <source>
        <dbReference type="ARBA" id="ARBA00022771"/>
    </source>
</evidence>
<feature type="domain" description="C2H2-type" evidence="12">
    <location>
        <begin position="302"/>
        <end position="329"/>
    </location>
</feature>
<keyword evidence="5 11" id="KW-0862">Zinc</keyword>
<dbReference type="PROSITE" id="PS50157">
    <property type="entry name" value="ZINC_FINGER_C2H2_2"/>
    <property type="match status" value="5"/>
</dbReference>
<dbReference type="Pfam" id="PF13894">
    <property type="entry name" value="zf-C2H2_4"/>
    <property type="match status" value="1"/>
</dbReference>
<dbReference type="PROSITE" id="PS51915">
    <property type="entry name" value="ZAD"/>
    <property type="match status" value="1"/>
</dbReference>
<evidence type="ECO:0000259" key="13">
    <source>
        <dbReference type="PROSITE" id="PS51915"/>
    </source>
</evidence>
<accession>A0A6J1MJ83</accession>
<evidence type="ECO:0000256" key="6">
    <source>
        <dbReference type="ARBA" id="ARBA00023015"/>
    </source>
</evidence>
<dbReference type="OMA" id="ATHCRSR"/>
<dbReference type="Pfam" id="PF07776">
    <property type="entry name" value="zf-AD"/>
    <property type="match status" value="1"/>
</dbReference>
<evidence type="ECO:0000259" key="12">
    <source>
        <dbReference type="PROSITE" id="PS50157"/>
    </source>
</evidence>
<dbReference type="GeneID" id="111603668"/>
<keyword evidence="4 10" id="KW-0863">Zinc-finger</keyword>
<dbReference type="PROSITE" id="PS00028">
    <property type="entry name" value="ZINC_FINGER_C2H2_1"/>
    <property type="match status" value="5"/>
</dbReference>
<dbReference type="SMART" id="SM00868">
    <property type="entry name" value="zf-AD"/>
    <property type="match status" value="1"/>
</dbReference>
<feature type="domain" description="ZAD" evidence="13">
    <location>
        <begin position="4"/>
        <end position="77"/>
    </location>
</feature>
<evidence type="ECO:0000256" key="2">
    <source>
        <dbReference type="ARBA" id="ARBA00022723"/>
    </source>
</evidence>
<dbReference type="SUPFAM" id="SSF57716">
    <property type="entry name" value="Glucocorticoid receptor-like (DNA-binding domain)"/>
    <property type="match status" value="1"/>
</dbReference>
<dbReference type="PANTHER" id="PTHR23234:SF10">
    <property type="entry name" value="RIKEN CDNA 6720489N17 GENE-RELATED"/>
    <property type="match status" value="1"/>
</dbReference>
<dbReference type="InterPro" id="IPR013087">
    <property type="entry name" value="Znf_C2H2_type"/>
</dbReference>
<organism evidence="14 15">
    <name type="scientific">Drosophila hydei</name>
    <name type="common">Fruit fly</name>
    <dbReference type="NCBI Taxonomy" id="7224"/>
    <lineage>
        <taxon>Eukaryota</taxon>
        <taxon>Metazoa</taxon>
        <taxon>Ecdysozoa</taxon>
        <taxon>Arthropoda</taxon>
        <taxon>Hexapoda</taxon>
        <taxon>Insecta</taxon>
        <taxon>Pterygota</taxon>
        <taxon>Neoptera</taxon>
        <taxon>Endopterygota</taxon>
        <taxon>Diptera</taxon>
        <taxon>Brachycera</taxon>
        <taxon>Muscomorpha</taxon>
        <taxon>Ephydroidea</taxon>
        <taxon>Drosophilidae</taxon>
        <taxon>Drosophila</taxon>
    </lineage>
</organism>
<name>A0A6J1MJ83_DROHY</name>
<feature type="binding site" evidence="11">
    <location>
        <position position="6"/>
    </location>
    <ligand>
        <name>Zn(2+)</name>
        <dbReference type="ChEBI" id="CHEBI:29105"/>
    </ligand>
</feature>
<dbReference type="Pfam" id="PF12874">
    <property type="entry name" value="zf-met"/>
    <property type="match status" value="1"/>
</dbReference>
<evidence type="ECO:0000313" key="15">
    <source>
        <dbReference type="RefSeq" id="XP_023177120.2"/>
    </source>
</evidence>
<feature type="domain" description="C2H2-type" evidence="12">
    <location>
        <begin position="358"/>
        <end position="385"/>
    </location>
</feature>
<dbReference type="FunFam" id="3.30.160.60:FF:000125">
    <property type="entry name" value="Putative zinc finger protein 143"/>
    <property type="match status" value="1"/>
</dbReference>
<protein>
    <submittedName>
        <fullName evidence="15">Transcription factor Ouib-like</fullName>
    </submittedName>
</protein>
<dbReference type="GO" id="GO:0008270">
    <property type="term" value="F:zinc ion binding"/>
    <property type="evidence" value="ECO:0007669"/>
    <property type="project" value="UniProtKB-UniRule"/>
</dbReference>
<dbReference type="FunFam" id="3.30.160.60:FF:000072">
    <property type="entry name" value="zinc finger protein 143 isoform X1"/>
    <property type="match status" value="1"/>
</dbReference>
<dbReference type="PANTHER" id="PTHR23234">
    <property type="entry name" value="ZNF44 PROTEIN"/>
    <property type="match status" value="1"/>
</dbReference>
<feature type="binding site" evidence="11">
    <location>
        <position position="53"/>
    </location>
    <ligand>
        <name>Zn(2+)</name>
        <dbReference type="ChEBI" id="CHEBI:29105"/>
    </ligand>
</feature>
<keyword evidence="14" id="KW-1185">Reference proteome</keyword>
<dbReference type="GO" id="GO:0003677">
    <property type="term" value="F:DNA binding"/>
    <property type="evidence" value="ECO:0007669"/>
    <property type="project" value="UniProtKB-KW"/>
</dbReference>
<dbReference type="FunFam" id="3.30.160.60:FF:001557">
    <property type="entry name" value="Transcription factor E4F1"/>
    <property type="match status" value="1"/>
</dbReference>
<dbReference type="InterPro" id="IPR050758">
    <property type="entry name" value="Znf_C2H2-type"/>
</dbReference>
<keyword evidence="2 11" id="KW-0479">Metal-binding</keyword>
<evidence type="ECO:0000256" key="9">
    <source>
        <dbReference type="ARBA" id="ARBA00023242"/>
    </source>
</evidence>
<feature type="domain" description="C2H2-type" evidence="12">
    <location>
        <begin position="274"/>
        <end position="301"/>
    </location>
</feature>
<proteinExistence type="predicted"/>
<keyword evidence="8" id="KW-0804">Transcription</keyword>
<feature type="domain" description="C2H2-type" evidence="12">
    <location>
        <begin position="246"/>
        <end position="273"/>
    </location>
</feature>
<feature type="binding site" evidence="11">
    <location>
        <position position="9"/>
    </location>
    <ligand>
        <name>Zn(2+)</name>
        <dbReference type="ChEBI" id="CHEBI:29105"/>
    </ligand>
</feature>
<feature type="binding site" evidence="11">
    <location>
        <position position="50"/>
    </location>
    <ligand>
        <name>Zn(2+)</name>
        <dbReference type="ChEBI" id="CHEBI:29105"/>
    </ligand>
</feature>
<dbReference type="SMART" id="SM00355">
    <property type="entry name" value="ZnF_C2H2"/>
    <property type="match status" value="5"/>
</dbReference>
<dbReference type="InterPro" id="IPR012934">
    <property type="entry name" value="Znf_AD"/>
</dbReference>
<feature type="domain" description="C2H2-type" evidence="12">
    <location>
        <begin position="330"/>
        <end position="357"/>
    </location>
</feature>
<dbReference type="AlphaFoldDB" id="A0A6J1MJ83"/>
<gene>
    <name evidence="15" type="primary">LOC111603668</name>
</gene>
<keyword evidence="7" id="KW-0238">DNA-binding</keyword>
<comment type="subcellular location">
    <subcellularLocation>
        <location evidence="1">Nucleus</location>
    </subcellularLocation>
</comment>
<dbReference type="SUPFAM" id="SSF57667">
    <property type="entry name" value="beta-beta-alpha zinc fingers"/>
    <property type="match status" value="3"/>
</dbReference>
<keyword evidence="6" id="KW-0805">Transcription regulation</keyword>
<dbReference type="OrthoDB" id="6077919at2759"/>
<evidence type="ECO:0000256" key="5">
    <source>
        <dbReference type="ARBA" id="ARBA00022833"/>
    </source>
</evidence>
<evidence type="ECO:0000256" key="1">
    <source>
        <dbReference type="ARBA" id="ARBA00004123"/>
    </source>
</evidence>
<dbReference type="Gene3D" id="3.40.1800.20">
    <property type="match status" value="1"/>
</dbReference>
<dbReference type="InterPro" id="IPR036236">
    <property type="entry name" value="Znf_C2H2_sf"/>
</dbReference>
<dbReference type="GO" id="GO:0045944">
    <property type="term" value="P:positive regulation of transcription by RNA polymerase II"/>
    <property type="evidence" value="ECO:0007669"/>
    <property type="project" value="UniProtKB-ARBA"/>
</dbReference>
<evidence type="ECO:0000256" key="10">
    <source>
        <dbReference type="PROSITE-ProRule" id="PRU00042"/>
    </source>
</evidence>
<evidence type="ECO:0000256" key="11">
    <source>
        <dbReference type="PROSITE-ProRule" id="PRU01263"/>
    </source>
</evidence>
<evidence type="ECO:0000256" key="7">
    <source>
        <dbReference type="ARBA" id="ARBA00023125"/>
    </source>
</evidence>
<dbReference type="Pfam" id="PF00096">
    <property type="entry name" value="zf-C2H2"/>
    <property type="match status" value="2"/>
</dbReference>
<evidence type="ECO:0000256" key="8">
    <source>
        <dbReference type="ARBA" id="ARBA00023163"/>
    </source>
</evidence>